<feature type="transmembrane region" description="Helical" evidence="1">
    <location>
        <begin position="63"/>
        <end position="80"/>
    </location>
</feature>
<dbReference type="RefSeq" id="WP_157692988.1">
    <property type="nucleotide sequence ID" value="NZ_LT629711.1"/>
</dbReference>
<feature type="transmembrane region" description="Helical" evidence="1">
    <location>
        <begin position="383"/>
        <end position="404"/>
    </location>
</feature>
<gene>
    <name evidence="2" type="ORF">SAMN04489867_2089</name>
</gene>
<dbReference type="EMBL" id="LT629711">
    <property type="protein sequence ID" value="SDP32886.1"/>
    <property type="molecule type" value="Genomic_DNA"/>
</dbReference>
<dbReference type="OrthoDB" id="4843046at2"/>
<feature type="transmembrane region" description="Helical" evidence="1">
    <location>
        <begin position="26"/>
        <end position="51"/>
    </location>
</feature>
<proteinExistence type="predicted"/>
<feature type="transmembrane region" description="Helical" evidence="1">
    <location>
        <begin position="158"/>
        <end position="179"/>
    </location>
</feature>
<dbReference type="Proteomes" id="UP000199077">
    <property type="component" value="Chromosome I"/>
</dbReference>
<feature type="transmembrane region" description="Helical" evidence="1">
    <location>
        <begin position="310"/>
        <end position="333"/>
    </location>
</feature>
<keyword evidence="3" id="KW-1185">Reference proteome</keyword>
<name>A0A1H0RV82_9MICO</name>
<dbReference type="Pfam" id="PF19877">
    <property type="entry name" value="DUF6350"/>
    <property type="match status" value="1"/>
</dbReference>
<keyword evidence="1" id="KW-1133">Transmembrane helix</keyword>
<dbReference type="InterPro" id="IPR045931">
    <property type="entry name" value="DUF6350"/>
</dbReference>
<sequence>MTVMELLRAGTSSTGDGPGSAVHPRALVAGALAALGSAMVYVLPALLVWVAASESTVSWTSSLGVGAGLWLLAGGAHLVLGATQVTVVPLLGFAVSVGVGAWAATRAAREAADARTIRLARDLLHRPLAAALLAWGAGYAAGALLWVLVAFLAGPHPVVWTLVLPVLVVPVLAVLLALARLVRGRPELAGPALRRPGWLPEAVRRALRPGIEGAGLLVALGTATCLVLLVVRFGEVRHLQAELAPGVVGGAALILAQLAVLPNLALWAVSFGAGTGFSAVDGASATWTGSRTSLMPMVPAFGALPQPGAFPGWLPLVVLLPVAVGAFVGWRSLRAVARLSTERTKLTVAGTAVVLAAGGVGLLDVLGGGSLGTARLADIGAPAGAMTLALLVELTLGAGLVLLWDRWKLRR</sequence>
<evidence type="ECO:0000313" key="3">
    <source>
        <dbReference type="Proteomes" id="UP000199077"/>
    </source>
</evidence>
<feature type="transmembrane region" description="Helical" evidence="1">
    <location>
        <begin position="214"/>
        <end position="231"/>
    </location>
</feature>
<feature type="transmembrane region" description="Helical" evidence="1">
    <location>
        <begin position="128"/>
        <end position="152"/>
    </location>
</feature>
<accession>A0A1H0RV82</accession>
<dbReference type="STRING" id="443156.SAMN04489867_2089"/>
<feature type="transmembrane region" description="Helical" evidence="1">
    <location>
        <begin position="345"/>
        <end position="363"/>
    </location>
</feature>
<evidence type="ECO:0000313" key="2">
    <source>
        <dbReference type="EMBL" id="SDP32886.1"/>
    </source>
</evidence>
<feature type="transmembrane region" description="Helical" evidence="1">
    <location>
        <begin position="268"/>
        <end position="290"/>
    </location>
</feature>
<organism evidence="2 3">
    <name type="scientific">Pedococcus dokdonensis</name>
    <dbReference type="NCBI Taxonomy" id="443156"/>
    <lineage>
        <taxon>Bacteria</taxon>
        <taxon>Bacillati</taxon>
        <taxon>Actinomycetota</taxon>
        <taxon>Actinomycetes</taxon>
        <taxon>Micrococcales</taxon>
        <taxon>Intrasporangiaceae</taxon>
        <taxon>Pedococcus</taxon>
    </lineage>
</organism>
<dbReference type="AlphaFoldDB" id="A0A1H0RV82"/>
<feature type="transmembrane region" description="Helical" evidence="1">
    <location>
        <begin position="243"/>
        <end position="261"/>
    </location>
</feature>
<keyword evidence="1" id="KW-0812">Transmembrane</keyword>
<reference evidence="3" key="1">
    <citation type="submission" date="2016-10" db="EMBL/GenBank/DDBJ databases">
        <authorList>
            <person name="Varghese N."/>
            <person name="Submissions S."/>
        </authorList>
    </citation>
    <scope>NUCLEOTIDE SEQUENCE [LARGE SCALE GENOMIC DNA]</scope>
    <source>
        <strain evidence="3">DSM 22329</strain>
    </source>
</reference>
<feature type="transmembrane region" description="Helical" evidence="1">
    <location>
        <begin position="86"/>
        <end position="107"/>
    </location>
</feature>
<protein>
    <submittedName>
        <fullName evidence="2">Uncharacterized protein</fullName>
    </submittedName>
</protein>
<keyword evidence="1" id="KW-0472">Membrane</keyword>
<evidence type="ECO:0000256" key="1">
    <source>
        <dbReference type="SAM" id="Phobius"/>
    </source>
</evidence>